<gene>
    <name evidence="7" type="ORF">KTH90_20745</name>
</gene>
<keyword evidence="2 5" id="KW-0808">Transferase</keyword>
<reference evidence="7 8" key="1">
    <citation type="submission" date="2021-06" db="EMBL/GenBank/DDBJ databases">
        <title>Description of novel taxa of the family Lachnospiraceae.</title>
        <authorList>
            <person name="Chaplin A.V."/>
            <person name="Sokolova S.R."/>
            <person name="Pikina A.P."/>
            <person name="Korzhanova M."/>
            <person name="Belova V."/>
            <person name="Korostin D."/>
            <person name="Efimov B.A."/>
        </authorList>
    </citation>
    <scope>NUCLEOTIDE SEQUENCE [LARGE SCALE GENOMIC DNA]</scope>
    <source>
        <strain evidence="7 8">ASD4241</strain>
    </source>
</reference>
<dbReference type="RefSeq" id="WP_158353574.1">
    <property type="nucleotide sequence ID" value="NZ_JAHQCX010000019.1"/>
</dbReference>
<dbReference type="SMART" id="SM01266">
    <property type="entry name" value="Mac"/>
    <property type="match status" value="1"/>
</dbReference>
<name>A0ABS6KD36_9FIRM</name>
<dbReference type="PANTHER" id="PTHR43017:SF1">
    <property type="entry name" value="ACETYLTRANSFERASE YJL218W-RELATED"/>
    <property type="match status" value="1"/>
</dbReference>
<dbReference type="Pfam" id="PF00132">
    <property type="entry name" value="Hexapep"/>
    <property type="match status" value="1"/>
</dbReference>
<dbReference type="InterPro" id="IPR018357">
    <property type="entry name" value="Hexapep_transf_CS"/>
</dbReference>
<dbReference type="InterPro" id="IPR039369">
    <property type="entry name" value="LacA-like"/>
</dbReference>
<protein>
    <recommendedName>
        <fullName evidence="5">Acetyltransferase</fullName>
        <ecNumber evidence="5">2.3.1.-</ecNumber>
    </recommendedName>
</protein>
<sequence>MTEWEKAQSGYLYDANYDKNIVDARIRCADLCYEFNLCKPSDIEMQNILLHRILGEIKGDIVITAPFYCDYGTNISVGNNFYTNHNCTILDGAKVTFGDNVFIAPNCVFTTAGHAIDAEQRASGLEIALPIYIGDNVWIGANVTVLPGITIGDNTIIGAGSVVDKDIPSNVIAVGNPCKVLREVTEKDKEKYPRWEEV</sequence>
<keyword evidence="4 5" id="KW-0012">Acyltransferase</keyword>
<dbReference type="Pfam" id="PF12464">
    <property type="entry name" value="Mac"/>
    <property type="match status" value="1"/>
</dbReference>
<comment type="similarity">
    <text evidence="1 5">Belongs to the transferase hexapeptide repeat family.</text>
</comment>
<evidence type="ECO:0000259" key="6">
    <source>
        <dbReference type="SMART" id="SM01266"/>
    </source>
</evidence>
<dbReference type="InterPro" id="IPR024688">
    <property type="entry name" value="Mac_dom"/>
</dbReference>
<evidence type="ECO:0000313" key="8">
    <source>
        <dbReference type="Proteomes" id="UP001314681"/>
    </source>
</evidence>
<dbReference type="SUPFAM" id="SSF51161">
    <property type="entry name" value="Trimeric LpxA-like enzymes"/>
    <property type="match status" value="1"/>
</dbReference>
<dbReference type="CDD" id="cd03357">
    <property type="entry name" value="LbH_MAT_GAT"/>
    <property type="match status" value="1"/>
</dbReference>
<keyword evidence="3" id="KW-0677">Repeat</keyword>
<feature type="domain" description="Maltose/galactoside acetyltransferase" evidence="6">
    <location>
        <begin position="4"/>
        <end position="59"/>
    </location>
</feature>
<evidence type="ECO:0000313" key="7">
    <source>
        <dbReference type="EMBL" id="MBU9728431.1"/>
    </source>
</evidence>
<dbReference type="Gene3D" id="2.160.10.10">
    <property type="entry name" value="Hexapeptide repeat proteins"/>
    <property type="match status" value="1"/>
</dbReference>
<evidence type="ECO:0000256" key="3">
    <source>
        <dbReference type="ARBA" id="ARBA00022737"/>
    </source>
</evidence>
<evidence type="ECO:0000256" key="1">
    <source>
        <dbReference type="ARBA" id="ARBA00007274"/>
    </source>
</evidence>
<dbReference type="InterPro" id="IPR011004">
    <property type="entry name" value="Trimer_LpxA-like_sf"/>
</dbReference>
<evidence type="ECO:0000256" key="5">
    <source>
        <dbReference type="RuleBase" id="RU367021"/>
    </source>
</evidence>
<keyword evidence="8" id="KW-1185">Reference proteome</keyword>
<dbReference type="EC" id="2.3.1.-" evidence="5"/>
<evidence type="ECO:0000256" key="2">
    <source>
        <dbReference type="ARBA" id="ARBA00022679"/>
    </source>
</evidence>
<dbReference type="PROSITE" id="PS00101">
    <property type="entry name" value="HEXAPEP_TRANSFERASES"/>
    <property type="match status" value="1"/>
</dbReference>
<dbReference type="PANTHER" id="PTHR43017">
    <property type="entry name" value="GALACTOSIDE O-ACETYLTRANSFERASE"/>
    <property type="match status" value="1"/>
</dbReference>
<evidence type="ECO:0000256" key="4">
    <source>
        <dbReference type="ARBA" id="ARBA00023315"/>
    </source>
</evidence>
<organism evidence="7 8">
    <name type="scientific">Diplocloster modestus</name>
    <dbReference type="NCBI Taxonomy" id="2850322"/>
    <lineage>
        <taxon>Bacteria</taxon>
        <taxon>Bacillati</taxon>
        <taxon>Bacillota</taxon>
        <taxon>Clostridia</taxon>
        <taxon>Lachnospirales</taxon>
        <taxon>Lachnospiraceae</taxon>
        <taxon>Diplocloster</taxon>
    </lineage>
</organism>
<dbReference type="EMBL" id="JAHQCX010000019">
    <property type="protein sequence ID" value="MBU9728431.1"/>
    <property type="molecule type" value="Genomic_DNA"/>
</dbReference>
<dbReference type="Proteomes" id="UP001314681">
    <property type="component" value="Unassembled WGS sequence"/>
</dbReference>
<dbReference type="InterPro" id="IPR001451">
    <property type="entry name" value="Hexapep"/>
</dbReference>
<accession>A0ABS6KD36</accession>
<comment type="caution">
    <text evidence="7">The sequence shown here is derived from an EMBL/GenBank/DDBJ whole genome shotgun (WGS) entry which is preliminary data.</text>
</comment>
<proteinExistence type="inferred from homology"/>